<dbReference type="EMBL" id="QFQB01000111">
    <property type="protein sequence ID" value="PZQ44090.1"/>
    <property type="molecule type" value="Genomic_DNA"/>
</dbReference>
<name>A0A2W5PYF6_9BACT</name>
<proteinExistence type="predicted"/>
<dbReference type="AlphaFoldDB" id="A0A2W5PYF6"/>
<organism evidence="1 2">
    <name type="scientific">Micavibrio aeruginosavorus</name>
    <dbReference type="NCBI Taxonomy" id="349221"/>
    <lineage>
        <taxon>Bacteria</taxon>
        <taxon>Pseudomonadati</taxon>
        <taxon>Bdellovibrionota</taxon>
        <taxon>Bdellovibrionia</taxon>
        <taxon>Bdellovibrionales</taxon>
        <taxon>Pseudobdellovibrionaceae</taxon>
        <taxon>Micavibrio</taxon>
    </lineage>
</organism>
<reference evidence="1 2" key="1">
    <citation type="submission" date="2017-08" db="EMBL/GenBank/DDBJ databases">
        <title>Infants hospitalized years apart are colonized by the same room-sourced microbial strains.</title>
        <authorList>
            <person name="Brooks B."/>
            <person name="Olm M.R."/>
            <person name="Firek B.A."/>
            <person name="Baker R."/>
            <person name="Thomas B.C."/>
            <person name="Morowitz M.J."/>
            <person name="Banfield J.F."/>
        </authorList>
    </citation>
    <scope>NUCLEOTIDE SEQUENCE [LARGE SCALE GENOMIC DNA]</scope>
    <source>
        <strain evidence="1">S2_005_002_R2_29</strain>
    </source>
</reference>
<comment type="caution">
    <text evidence="1">The sequence shown here is derived from an EMBL/GenBank/DDBJ whole genome shotgun (WGS) entry which is preliminary data.</text>
</comment>
<evidence type="ECO:0000313" key="2">
    <source>
        <dbReference type="Proteomes" id="UP000249417"/>
    </source>
</evidence>
<gene>
    <name evidence="1" type="ORF">DI551_10835</name>
</gene>
<accession>A0A2W5PYF6</accession>
<sequence>MSKEPLSEYKQNAKIIEEIEARLAAVEKAEWEKIKNDHKGAVDNLRLKTNRYCYPKKPDGFGNVIPAIAERLTWRGYPSKTQSEITEEVRALFPKFKIPLNIWQKRLNRWEMKAVKTKIDGNMTVPVRLDKCETLSDIKTVLKAHANIEHASFSFKARISLDKKNLVAGNKTYPISMRKSGRYKYPSIRITTAQGKRVWLRLDAMIQLFIK</sequence>
<protein>
    <submittedName>
        <fullName evidence="1">Uncharacterized protein</fullName>
    </submittedName>
</protein>
<evidence type="ECO:0000313" key="1">
    <source>
        <dbReference type="EMBL" id="PZQ44090.1"/>
    </source>
</evidence>
<dbReference type="Proteomes" id="UP000249417">
    <property type="component" value="Unassembled WGS sequence"/>
</dbReference>